<feature type="region of interest" description="Disordered" evidence="9">
    <location>
        <begin position="449"/>
        <end position="491"/>
    </location>
</feature>
<comment type="cofactor">
    <cofactor evidence="1">
        <name>Zn(2+)</name>
        <dbReference type="ChEBI" id="CHEBI:29105"/>
    </cofactor>
</comment>
<gene>
    <name evidence="11" type="primary">allB_1</name>
    <name evidence="11" type="ORF">GCM10009831_04950</name>
</gene>
<dbReference type="NCBIfam" id="TIGR03178">
    <property type="entry name" value="allantoinase"/>
    <property type="match status" value="1"/>
</dbReference>
<keyword evidence="6" id="KW-0479">Metal-binding</keyword>
<evidence type="ECO:0000259" key="10">
    <source>
        <dbReference type="Pfam" id="PF01979"/>
    </source>
</evidence>
<protein>
    <recommendedName>
        <fullName evidence="5">allantoinase</fullName>
        <ecNumber evidence="5">3.5.2.5</ecNumber>
    </recommendedName>
</protein>
<dbReference type="RefSeq" id="WP_344390407.1">
    <property type="nucleotide sequence ID" value="NZ_BAAAQG010000003.1"/>
</dbReference>
<dbReference type="Gene3D" id="3.20.20.140">
    <property type="entry name" value="Metal-dependent hydrolases"/>
    <property type="match status" value="1"/>
</dbReference>
<sequence length="491" mass="51309">MSARGVPEIVFRAHRAVVGSEIVPASVTVSGGIILAVETGPAAPTSPTPAGTDVVDLGDDVVLLPGLVDTHVHVNEPGRTDWEGFASATRAAACGGVTTLIDMPLNSSPVTTSPAALDAKLVSTTGKLHVDAGFWGGAVPENLGRLRELWDRGVFGFKCFLLHSGIDEFPPLDASQMLAAMEEIAGFGGLLIVHAEDAGTIDAQPPPSGPAYAGFLESRPVSAEVRAVAQVIDGVRRTRCRAHILHLSAADALPLIRAAKAEGLPLTVETCPHYLSLFSEEIQPGATHYKCCPPIREAGNRERLWEGLRDGTIDLVVSDHSPCVPELKRFDSGDFGQAWGGIASVQLGLPIIWSEARLRGLGLPDVVRWMSAGPAEFAGLADRGAIRPGARADLVVLAPDEAFVVLPERLQHKNPVTAYAQRALGGVVREVYLAGRRIDLTGPAAGTTVFRPASPAPPAPPADPLAPPADLPTAAPARTGAPSLSRTEPLG</sequence>
<comment type="similarity">
    <text evidence="3">Belongs to the metallo-dependent hydrolases superfamily. Allantoinase family.</text>
</comment>
<dbReference type="InterPro" id="IPR011059">
    <property type="entry name" value="Metal-dep_hydrolase_composite"/>
</dbReference>
<organism evidence="11 12">
    <name type="scientific">Dietzia cercidiphylli</name>
    <dbReference type="NCBI Taxonomy" id="498199"/>
    <lineage>
        <taxon>Bacteria</taxon>
        <taxon>Bacillati</taxon>
        <taxon>Actinomycetota</taxon>
        <taxon>Actinomycetes</taxon>
        <taxon>Mycobacteriales</taxon>
        <taxon>Dietziaceae</taxon>
        <taxon>Dietzia</taxon>
    </lineage>
</organism>
<evidence type="ECO:0000256" key="6">
    <source>
        <dbReference type="ARBA" id="ARBA00022723"/>
    </source>
</evidence>
<comment type="caution">
    <text evidence="11">The sequence shown here is derived from an EMBL/GenBank/DDBJ whole genome shotgun (WGS) entry which is preliminary data.</text>
</comment>
<comment type="subunit">
    <text evidence="4">Homotetramer.</text>
</comment>
<dbReference type="InterPro" id="IPR050138">
    <property type="entry name" value="DHOase/Allantoinase_Hydrolase"/>
</dbReference>
<comment type="pathway">
    <text evidence="2">Nitrogen metabolism; (S)-allantoin degradation; allantoate from (S)-allantoin: step 1/1.</text>
</comment>
<dbReference type="InterPro" id="IPR032466">
    <property type="entry name" value="Metal_Hydrolase"/>
</dbReference>
<feature type="compositionally biased region" description="Pro residues" evidence="9">
    <location>
        <begin position="454"/>
        <end position="470"/>
    </location>
</feature>
<dbReference type="InterPro" id="IPR006680">
    <property type="entry name" value="Amidohydro-rel"/>
</dbReference>
<dbReference type="PANTHER" id="PTHR43668">
    <property type="entry name" value="ALLANTOINASE"/>
    <property type="match status" value="1"/>
</dbReference>
<evidence type="ECO:0000313" key="11">
    <source>
        <dbReference type="EMBL" id="GAA1699631.1"/>
    </source>
</evidence>
<evidence type="ECO:0000256" key="2">
    <source>
        <dbReference type="ARBA" id="ARBA00004968"/>
    </source>
</evidence>
<feature type="domain" description="Amidohydrolase-related" evidence="10">
    <location>
        <begin position="62"/>
        <end position="436"/>
    </location>
</feature>
<name>A0ABP4U729_9ACTN</name>
<keyword evidence="8" id="KW-0862">Zinc</keyword>
<evidence type="ECO:0000256" key="5">
    <source>
        <dbReference type="ARBA" id="ARBA00012863"/>
    </source>
</evidence>
<accession>A0ABP4U729</accession>
<evidence type="ECO:0000256" key="9">
    <source>
        <dbReference type="SAM" id="MobiDB-lite"/>
    </source>
</evidence>
<dbReference type="PANTHER" id="PTHR43668:SF2">
    <property type="entry name" value="ALLANTOINASE"/>
    <property type="match status" value="1"/>
</dbReference>
<dbReference type="SUPFAM" id="SSF51556">
    <property type="entry name" value="Metallo-dependent hydrolases"/>
    <property type="match status" value="1"/>
</dbReference>
<evidence type="ECO:0000256" key="8">
    <source>
        <dbReference type="ARBA" id="ARBA00022833"/>
    </source>
</evidence>
<keyword evidence="12" id="KW-1185">Reference proteome</keyword>
<evidence type="ECO:0000256" key="1">
    <source>
        <dbReference type="ARBA" id="ARBA00001947"/>
    </source>
</evidence>
<evidence type="ECO:0000256" key="4">
    <source>
        <dbReference type="ARBA" id="ARBA00011881"/>
    </source>
</evidence>
<dbReference type="Proteomes" id="UP001500383">
    <property type="component" value="Unassembled WGS sequence"/>
</dbReference>
<feature type="compositionally biased region" description="Polar residues" evidence="9">
    <location>
        <begin position="482"/>
        <end position="491"/>
    </location>
</feature>
<proteinExistence type="inferred from homology"/>
<dbReference type="InterPro" id="IPR017593">
    <property type="entry name" value="Allantoinase"/>
</dbReference>
<evidence type="ECO:0000256" key="7">
    <source>
        <dbReference type="ARBA" id="ARBA00022801"/>
    </source>
</evidence>
<dbReference type="Pfam" id="PF01979">
    <property type="entry name" value="Amidohydro_1"/>
    <property type="match status" value="1"/>
</dbReference>
<dbReference type="EMBL" id="BAAAQG010000003">
    <property type="protein sequence ID" value="GAA1699631.1"/>
    <property type="molecule type" value="Genomic_DNA"/>
</dbReference>
<keyword evidence="7" id="KW-0378">Hydrolase</keyword>
<dbReference type="EC" id="3.5.2.5" evidence="5"/>
<dbReference type="SUPFAM" id="SSF51338">
    <property type="entry name" value="Composite domain of metallo-dependent hydrolases"/>
    <property type="match status" value="1"/>
</dbReference>
<reference evidence="12" key="1">
    <citation type="journal article" date="2019" name="Int. J. Syst. Evol. Microbiol.">
        <title>The Global Catalogue of Microorganisms (GCM) 10K type strain sequencing project: providing services to taxonomists for standard genome sequencing and annotation.</title>
        <authorList>
            <consortium name="The Broad Institute Genomics Platform"/>
            <consortium name="The Broad Institute Genome Sequencing Center for Infectious Disease"/>
            <person name="Wu L."/>
            <person name="Ma J."/>
        </authorList>
    </citation>
    <scope>NUCLEOTIDE SEQUENCE [LARGE SCALE GENOMIC DNA]</scope>
    <source>
        <strain evidence="12">JCM 16002</strain>
    </source>
</reference>
<evidence type="ECO:0000256" key="3">
    <source>
        <dbReference type="ARBA" id="ARBA00010368"/>
    </source>
</evidence>
<evidence type="ECO:0000313" key="12">
    <source>
        <dbReference type="Proteomes" id="UP001500383"/>
    </source>
</evidence>